<dbReference type="EMBL" id="UINC01136557">
    <property type="protein sequence ID" value="SVD21397.1"/>
    <property type="molecule type" value="Genomic_DNA"/>
</dbReference>
<proteinExistence type="predicted"/>
<dbReference type="SUPFAM" id="SSF51735">
    <property type="entry name" value="NAD(P)-binding Rossmann-fold domains"/>
    <property type="match status" value="1"/>
</dbReference>
<organism evidence="1">
    <name type="scientific">marine metagenome</name>
    <dbReference type="NCBI Taxonomy" id="408172"/>
    <lineage>
        <taxon>unclassified sequences</taxon>
        <taxon>metagenomes</taxon>
        <taxon>ecological metagenomes</taxon>
    </lineage>
</organism>
<name>A0A382TIT2_9ZZZZ</name>
<dbReference type="InterPro" id="IPR036291">
    <property type="entry name" value="NAD(P)-bd_dom_sf"/>
</dbReference>
<dbReference type="AlphaFoldDB" id="A0A382TIT2"/>
<gene>
    <name evidence="1" type="ORF">METZ01_LOCUS374251</name>
</gene>
<accession>A0A382TIT2</accession>
<evidence type="ECO:0008006" key="2">
    <source>
        <dbReference type="Google" id="ProtNLM"/>
    </source>
</evidence>
<feature type="non-terminal residue" evidence="1">
    <location>
        <position position="68"/>
    </location>
</feature>
<sequence>MKTIAIAGASGTIGVALEKSLVQKGHSVKRLVRRGEFDDSEIFWDPRNNDLDPNRLVGIDAIVNLAGV</sequence>
<evidence type="ECO:0000313" key="1">
    <source>
        <dbReference type="EMBL" id="SVD21397.1"/>
    </source>
</evidence>
<protein>
    <recommendedName>
        <fullName evidence="2">NAD-dependent epimerase/dehydratase domain-containing protein</fullName>
    </recommendedName>
</protein>
<dbReference type="Gene3D" id="3.40.50.720">
    <property type="entry name" value="NAD(P)-binding Rossmann-like Domain"/>
    <property type="match status" value="1"/>
</dbReference>
<reference evidence="1" key="1">
    <citation type="submission" date="2018-05" db="EMBL/GenBank/DDBJ databases">
        <authorList>
            <person name="Lanie J.A."/>
            <person name="Ng W.-L."/>
            <person name="Kazmierczak K.M."/>
            <person name="Andrzejewski T.M."/>
            <person name="Davidsen T.M."/>
            <person name="Wayne K.J."/>
            <person name="Tettelin H."/>
            <person name="Glass J.I."/>
            <person name="Rusch D."/>
            <person name="Podicherti R."/>
            <person name="Tsui H.-C.T."/>
            <person name="Winkler M.E."/>
        </authorList>
    </citation>
    <scope>NUCLEOTIDE SEQUENCE</scope>
</reference>